<name>A0ABP8EQK5_9MICO</name>
<feature type="compositionally biased region" description="Basic residues" evidence="1">
    <location>
        <begin position="1"/>
        <end position="19"/>
    </location>
</feature>
<reference evidence="3" key="1">
    <citation type="journal article" date="2019" name="Int. J. Syst. Evol. Microbiol.">
        <title>The Global Catalogue of Microorganisms (GCM) 10K type strain sequencing project: providing services to taxonomists for standard genome sequencing and annotation.</title>
        <authorList>
            <consortium name="The Broad Institute Genomics Platform"/>
            <consortium name="The Broad Institute Genome Sequencing Center for Infectious Disease"/>
            <person name="Wu L."/>
            <person name="Ma J."/>
        </authorList>
    </citation>
    <scope>NUCLEOTIDE SEQUENCE [LARGE SCALE GENOMIC DNA]</scope>
    <source>
        <strain evidence="3">JCM 17459</strain>
    </source>
</reference>
<feature type="region of interest" description="Disordered" evidence="1">
    <location>
        <begin position="1"/>
        <end position="20"/>
    </location>
</feature>
<protein>
    <recommendedName>
        <fullName evidence="4">DUF2934 domain-containing protein</fullName>
    </recommendedName>
</protein>
<comment type="caution">
    <text evidence="2">The sequence shown here is derived from an EMBL/GenBank/DDBJ whole genome shotgun (WGS) entry which is preliminary data.</text>
</comment>
<evidence type="ECO:0000313" key="2">
    <source>
        <dbReference type="EMBL" id="GAA4286195.1"/>
    </source>
</evidence>
<evidence type="ECO:0008006" key="4">
    <source>
        <dbReference type="Google" id="ProtNLM"/>
    </source>
</evidence>
<dbReference type="EMBL" id="BAABBA010000002">
    <property type="protein sequence ID" value="GAA4286195.1"/>
    <property type="molecule type" value="Genomic_DNA"/>
</dbReference>
<accession>A0ABP8EQK5</accession>
<proteinExistence type="predicted"/>
<dbReference type="RefSeq" id="WP_345037404.1">
    <property type="nucleotide sequence ID" value="NZ_BAABBA010000002.1"/>
</dbReference>
<gene>
    <name evidence="2" type="ORF">GCM10022262_05540</name>
</gene>
<dbReference type="Proteomes" id="UP001499841">
    <property type="component" value="Unassembled WGS sequence"/>
</dbReference>
<sequence>MNRHAARLTRLARRVPRHQHPGEMDDRAFLLWAANEIDAGRMTLTPEQASRLADIEDEIRKGTNR</sequence>
<keyword evidence="3" id="KW-1185">Reference proteome</keyword>
<evidence type="ECO:0000313" key="3">
    <source>
        <dbReference type="Proteomes" id="UP001499841"/>
    </source>
</evidence>
<organism evidence="2 3">
    <name type="scientific">Georgenia daeguensis</name>
    <dbReference type="NCBI Taxonomy" id="908355"/>
    <lineage>
        <taxon>Bacteria</taxon>
        <taxon>Bacillati</taxon>
        <taxon>Actinomycetota</taxon>
        <taxon>Actinomycetes</taxon>
        <taxon>Micrococcales</taxon>
        <taxon>Bogoriellaceae</taxon>
        <taxon>Georgenia</taxon>
    </lineage>
</organism>
<evidence type="ECO:0000256" key="1">
    <source>
        <dbReference type="SAM" id="MobiDB-lite"/>
    </source>
</evidence>